<keyword evidence="2" id="KW-0548">Nucleotidyltransferase</keyword>
<protein>
    <submittedName>
        <fullName evidence="3">Putative retrotransposon gag protein</fullName>
    </submittedName>
    <submittedName>
        <fullName evidence="2">RNA-directed DNA polymerase</fullName>
        <ecNumber evidence="2">2.7.7.49</ecNumber>
    </submittedName>
</protein>
<dbReference type="GO" id="GO:0003964">
    <property type="term" value="F:RNA-directed DNA polymerase activity"/>
    <property type="evidence" value="ECO:0007669"/>
    <property type="project" value="UniProtKB-KW"/>
</dbReference>
<feature type="compositionally biased region" description="Basic and acidic residues" evidence="1">
    <location>
        <begin position="62"/>
        <end position="79"/>
    </location>
</feature>
<dbReference type="EMBL" id="CM007892">
    <property type="protein sequence ID" value="OTG30192.1"/>
    <property type="molecule type" value="Genomic_DNA"/>
</dbReference>
<dbReference type="PANTHER" id="PTHR47481:SF38">
    <property type="entry name" value="POU DOMAIN, CLASS 4, TRANSCRIPTION FACTOR 1-LIKE"/>
    <property type="match status" value="1"/>
</dbReference>
<feature type="region of interest" description="Disordered" evidence="1">
    <location>
        <begin position="371"/>
        <end position="394"/>
    </location>
</feature>
<feature type="compositionally biased region" description="Low complexity" evidence="1">
    <location>
        <begin position="232"/>
        <end position="253"/>
    </location>
</feature>
<dbReference type="Pfam" id="PF14223">
    <property type="entry name" value="Retrotran_gag_2"/>
    <property type="match status" value="1"/>
</dbReference>
<evidence type="ECO:0000313" key="4">
    <source>
        <dbReference type="Proteomes" id="UP000215914"/>
    </source>
</evidence>
<dbReference type="InParanoid" id="A0A251V5F9"/>
<feature type="region of interest" description="Disordered" evidence="1">
    <location>
        <begin position="54"/>
        <end position="79"/>
    </location>
</feature>
<dbReference type="EC" id="2.7.7.49" evidence="2"/>
<keyword evidence="4" id="KW-1185">Reference proteome</keyword>
<reference evidence="3" key="2">
    <citation type="submission" date="2017-02" db="EMBL/GenBank/DDBJ databases">
        <title>Sunflower complete genome.</title>
        <authorList>
            <person name="Langlade N."/>
            <person name="Munos S."/>
        </authorList>
    </citation>
    <scope>NUCLEOTIDE SEQUENCE [LARGE SCALE GENOMIC DNA]</scope>
    <source>
        <tissue evidence="3">Leaves</tissue>
    </source>
</reference>
<keyword evidence="2" id="KW-0695">RNA-directed DNA polymerase</keyword>
<reference evidence="2" key="3">
    <citation type="submission" date="2020-06" db="EMBL/GenBank/DDBJ databases">
        <title>Helianthus annuus Genome sequencing and assembly Release 2.</title>
        <authorList>
            <person name="Gouzy J."/>
            <person name="Langlade N."/>
            <person name="Munos S."/>
        </authorList>
    </citation>
    <scope>NUCLEOTIDE SEQUENCE</scope>
    <source>
        <tissue evidence="2">Leaves</tissue>
    </source>
</reference>
<sequence>MDPKNHPAITVSNIKNFIPITLEMETSQYASWAELFKIHCRAFQVLEHLSPRQVDPPAAAAKDADKEKSSDSDKQKSSAKDDDIWNRLDAIVLQWIYGTISHDLLSTIIRPDSTASYAWTALKSIFHDNQTTRAVLLQKKFANTKLDSFPSMTAYCQEVKMLSDQLANVGSPVNEQTLVIQLLSGLNEAYGSAATIIQNKDPFPTFYEARSQLILEETTKANRVANDTAFHTSHQPPNSNTNTSTQPTFNRNGNRGRGRHRGRGRGRTSTSTFPSQYPHSQQPPTYYPPFGAHSQQPTAQTHSPSYWTQPNNNYWPAPPCPYPTTLPSRPNNPNPSQGILGPRPQQAYTATEPAHIPTELGQAFNSFTLNPPDQNWYMDTGATGSPHAGAPPSM</sequence>
<feature type="compositionally biased region" description="Polar residues" evidence="1">
    <location>
        <begin position="293"/>
        <end position="309"/>
    </location>
</feature>
<evidence type="ECO:0000256" key="1">
    <source>
        <dbReference type="SAM" id="MobiDB-lite"/>
    </source>
</evidence>
<feature type="region of interest" description="Disordered" evidence="1">
    <location>
        <begin position="229"/>
        <end position="310"/>
    </location>
</feature>
<dbReference type="PANTHER" id="PTHR47481">
    <property type="match status" value="1"/>
</dbReference>
<dbReference type="EMBL" id="MNCJ02000318">
    <property type="protein sequence ID" value="KAF5812635.1"/>
    <property type="molecule type" value="Genomic_DNA"/>
</dbReference>
<feature type="compositionally biased region" description="Polar residues" evidence="1">
    <location>
        <begin position="268"/>
        <end position="284"/>
    </location>
</feature>
<accession>A0A251V5F9</accession>
<gene>
    <name evidence="3" type="ORF">HannXRQ_Chr03g0061761</name>
    <name evidence="2" type="ORF">HanXRQr2_Chr03g0088671</name>
</gene>
<feature type="region of interest" description="Disordered" evidence="1">
    <location>
        <begin position="322"/>
        <end position="348"/>
    </location>
</feature>
<evidence type="ECO:0000313" key="2">
    <source>
        <dbReference type="EMBL" id="KAF5812635.1"/>
    </source>
</evidence>
<proteinExistence type="predicted"/>
<evidence type="ECO:0000313" key="3">
    <source>
        <dbReference type="EMBL" id="OTG30192.1"/>
    </source>
</evidence>
<dbReference type="AlphaFoldDB" id="A0A251V5F9"/>
<dbReference type="Proteomes" id="UP000215914">
    <property type="component" value="Chromosome 3"/>
</dbReference>
<feature type="compositionally biased region" description="Basic residues" evidence="1">
    <location>
        <begin position="254"/>
        <end position="266"/>
    </location>
</feature>
<organism evidence="3 4">
    <name type="scientific">Helianthus annuus</name>
    <name type="common">Common sunflower</name>
    <dbReference type="NCBI Taxonomy" id="4232"/>
    <lineage>
        <taxon>Eukaryota</taxon>
        <taxon>Viridiplantae</taxon>
        <taxon>Streptophyta</taxon>
        <taxon>Embryophyta</taxon>
        <taxon>Tracheophyta</taxon>
        <taxon>Spermatophyta</taxon>
        <taxon>Magnoliopsida</taxon>
        <taxon>eudicotyledons</taxon>
        <taxon>Gunneridae</taxon>
        <taxon>Pentapetalae</taxon>
        <taxon>asterids</taxon>
        <taxon>campanulids</taxon>
        <taxon>Asterales</taxon>
        <taxon>Asteraceae</taxon>
        <taxon>Asteroideae</taxon>
        <taxon>Heliantheae alliance</taxon>
        <taxon>Heliantheae</taxon>
        <taxon>Helianthus</taxon>
    </lineage>
</organism>
<dbReference type="OMA" id="WKINSLM"/>
<dbReference type="Gramene" id="mRNA:HanXRQr2_Chr03g0088671">
    <property type="protein sequence ID" value="mRNA:HanXRQr2_Chr03g0088671"/>
    <property type="gene ID" value="HanXRQr2_Chr03g0088671"/>
</dbReference>
<reference evidence="2 4" key="1">
    <citation type="journal article" date="2017" name="Nature">
        <title>The sunflower genome provides insights into oil metabolism, flowering and Asterid evolution.</title>
        <authorList>
            <person name="Badouin H."/>
            <person name="Gouzy J."/>
            <person name="Grassa C.J."/>
            <person name="Murat F."/>
            <person name="Staton S.E."/>
            <person name="Cottret L."/>
            <person name="Lelandais-Briere C."/>
            <person name="Owens G.L."/>
            <person name="Carrere S."/>
            <person name="Mayjonade B."/>
            <person name="Legrand L."/>
            <person name="Gill N."/>
            <person name="Kane N.C."/>
            <person name="Bowers J.E."/>
            <person name="Hubner S."/>
            <person name="Bellec A."/>
            <person name="Berard A."/>
            <person name="Berges H."/>
            <person name="Blanchet N."/>
            <person name="Boniface M.C."/>
            <person name="Brunel D."/>
            <person name="Catrice O."/>
            <person name="Chaidir N."/>
            <person name="Claudel C."/>
            <person name="Donnadieu C."/>
            <person name="Faraut T."/>
            <person name="Fievet G."/>
            <person name="Helmstetter N."/>
            <person name="King M."/>
            <person name="Knapp S.J."/>
            <person name="Lai Z."/>
            <person name="Le Paslier M.C."/>
            <person name="Lippi Y."/>
            <person name="Lorenzon L."/>
            <person name="Mandel J.R."/>
            <person name="Marage G."/>
            <person name="Marchand G."/>
            <person name="Marquand E."/>
            <person name="Bret-Mestries E."/>
            <person name="Morien E."/>
            <person name="Nambeesan S."/>
            <person name="Nguyen T."/>
            <person name="Pegot-Espagnet P."/>
            <person name="Pouilly N."/>
            <person name="Raftis F."/>
            <person name="Sallet E."/>
            <person name="Schiex T."/>
            <person name="Thomas J."/>
            <person name="Vandecasteele C."/>
            <person name="Vares D."/>
            <person name="Vear F."/>
            <person name="Vautrin S."/>
            <person name="Crespi M."/>
            <person name="Mangin B."/>
            <person name="Burke J.M."/>
            <person name="Salse J."/>
            <person name="Munos S."/>
            <person name="Vincourt P."/>
            <person name="Rieseberg L.H."/>
            <person name="Langlade N.B."/>
        </authorList>
    </citation>
    <scope>NUCLEOTIDE SEQUENCE [LARGE SCALE GENOMIC DNA]</scope>
    <source>
        <strain evidence="4">cv. SF193</strain>
        <tissue evidence="2">Leaves</tissue>
    </source>
</reference>
<name>A0A251V5F9_HELAN</name>
<keyword evidence="2" id="KW-0808">Transferase</keyword>